<dbReference type="Gene3D" id="3.10.200.10">
    <property type="entry name" value="Alpha carbonic anhydrase"/>
    <property type="match status" value="1"/>
</dbReference>
<dbReference type="Proteomes" id="UP000000305">
    <property type="component" value="Unassembled WGS sequence"/>
</dbReference>
<keyword evidence="12" id="KW-1185">Reference proteome</keyword>
<dbReference type="SMART" id="SM01057">
    <property type="entry name" value="Carb_anhydrase"/>
    <property type="match status" value="1"/>
</dbReference>
<dbReference type="PROSITE" id="PS00162">
    <property type="entry name" value="ALPHA_CA_1"/>
    <property type="match status" value="1"/>
</dbReference>
<dbReference type="GO" id="GO:0008270">
    <property type="term" value="F:zinc ion binding"/>
    <property type="evidence" value="ECO:0007669"/>
    <property type="project" value="UniProtKB-UniRule"/>
</dbReference>
<dbReference type="AlphaFoldDB" id="E9FX50"/>
<dbReference type="InterPro" id="IPR036398">
    <property type="entry name" value="CA_dom_sf"/>
</dbReference>
<comment type="function">
    <text evidence="1 9">Reversible hydration of carbon dioxide.</text>
</comment>
<dbReference type="STRING" id="6669.E9FX50"/>
<dbReference type="KEGG" id="dpx:DAPPUDRAFT_442475"/>
<feature type="domain" description="Alpha-carbonic anhydrase" evidence="10">
    <location>
        <begin position="54"/>
        <end position="310"/>
    </location>
</feature>
<evidence type="ECO:0000256" key="8">
    <source>
        <dbReference type="ARBA" id="ARBA00048348"/>
    </source>
</evidence>
<sequence>MIVKNKTQKKKLFALTFLRVLETGLSRRNHGQLSFQICVRGRYVKKQIPITNKPKWTYKDQMNWPRLFPTCGTRRQSPIDIQPKETVLASFPNFVFHNYGHINNMTMVNNGHTVTINLPEDYPKHKMPHITGGGLNGTYNFAQMHMHWGVDSTLGSEHRIKSRSHPLELHVIHWNSKYGSFAQASMHAEDGLAVFSVLAEVGLGDNKSLMPITDQVGEVTKNGDETVLRKPVALNDILPKQKSSYFRYFGSVTTPLCHEIVTWTVFDNFIDISEKQLAKLRNLKDERGERLVNNFRTPQPLHDRTVFYRSFTGCEISRSLSDATSMADVFKWTKCLMSYAFNSIFSSS</sequence>
<evidence type="ECO:0000256" key="7">
    <source>
        <dbReference type="ARBA" id="ARBA00023239"/>
    </source>
</evidence>
<dbReference type="FunFam" id="3.10.200.10:FF:000003">
    <property type="entry name" value="Carbonic anhydrase 12"/>
    <property type="match status" value="1"/>
</dbReference>
<comment type="similarity">
    <text evidence="2 9">Belongs to the alpha-carbonic anhydrase family.</text>
</comment>
<dbReference type="Pfam" id="PF00194">
    <property type="entry name" value="Carb_anhydrase"/>
    <property type="match status" value="1"/>
</dbReference>
<dbReference type="InterPro" id="IPR018338">
    <property type="entry name" value="Carbonic_anhydrase_a-class_CS"/>
</dbReference>
<name>E9FX50_DAPPU</name>
<dbReference type="eggNOG" id="KOG0382">
    <property type="taxonomic scope" value="Eukaryota"/>
</dbReference>
<evidence type="ECO:0000256" key="1">
    <source>
        <dbReference type="ARBA" id="ARBA00002904"/>
    </source>
</evidence>
<dbReference type="InterPro" id="IPR023561">
    <property type="entry name" value="Carbonic_anhydrase_a-class"/>
</dbReference>
<dbReference type="GO" id="GO:0004089">
    <property type="term" value="F:carbonate dehydratase activity"/>
    <property type="evidence" value="ECO:0000318"/>
    <property type="project" value="GO_Central"/>
</dbReference>
<comment type="cofactor">
    <cofactor evidence="9">
        <name>Zn(2+)</name>
        <dbReference type="ChEBI" id="CHEBI:29105"/>
    </cofactor>
</comment>
<evidence type="ECO:0000259" key="10">
    <source>
        <dbReference type="PROSITE" id="PS51144"/>
    </source>
</evidence>
<dbReference type="PANTHER" id="PTHR18952">
    <property type="entry name" value="CARBONIC ANHYDRASE"/>
    <property type="match status" value="1"/>
</dbReference>
<evidence type="ECO:0000256" key="3">
    <source>
        <dbReference type="ARBA" id="ARBA00012925"/>
    </source>
</evidence>
<gene>
    <name evidence="11" type="primary">CAA6E</name>
    <name evidence="11" type="ORF">DAPPUDRAFT_442475</name>
</gene>
<keyword evidence="6" id="KW-0325">Glycoprotein</keyword>
<keyword evidence="4 9" id="KW-0479">Metal-binding</keyword>
<dbReference type="EC" id="4.2.1.1" evidence="3 9"/>
<proteinExistence type="inferred from homology"/>
<evidence type="ECO:0000256" key="4">
    <source>
        <dbReference type="ARBA" id="ARBA00022723"/>
    </source>
</evidence>
<dbReference type="EMBL" id="GL732526">
    <property type="protein sequence ID" value="EFX88011.1"/>
    <property type="molecule type" value="Genomic_DNA"/>
</dbReference>
<dbReference type="PANTHER" id="PTHR18952:SF265">
    <property type="entry name" value="CARBONIC ANHYDRASE"/>
    <property type="match status" value="1"/>
</dbReference>
<evidence type="ECO:0000256" key="6">
    <source>
        <dbReference type="ARBA" id="ARBA00023180"/>
    </source>
</evidence>
<keyword evidence="5 9" id="KW-0862">Zinc</keyword>
<dbReference type="HOGENOM" id="CLU_039326_2_0_1"/>
<dbReference type="OrthoDB" id="429145at2759"/>
<organism evidence="11 12">
    <name type="scientific">Daphnia pulex</name>
    <name type="common">Water flea</name>
    <dbReference type="NCBI Taxonomy" id="6669"/>
    <lineage>
        <taxon>Eukaryota</taxon>
        <taxon>Metazoa</taxon>
        <taxon>Ecdysozoa</taxon>
        <taxon>Arthropoda</taxon>
        <taxon>Crustacea</taxon>
        <taxon>Branchiopoda</taxon>
        <taxon>Diplostraca</taxon>
        <taxon>Cladocera</taxon>
        <taxon>Anomopoda</taxon>
        <taxon>Daphniidae</taxon>
        <taxon>Daphnia</taxon>
    </lineage>
</organism>
<dbReference type="SUPFAM" id="SSF51069">
    <property type="entry name" value="Carbonic anhydrase"/>
    <property type="match status" value="1"/>
</dbReference>
<reference evidence="11 12" key="1">
    <citation type="journal article" date="2011" name="Science">
        <title>The ecoresponsive genome of Daphnia pulex.</title>
        <authorList>
            <person name="Colbourne J.K."/>
            <person name="Pfrender M.E."/>
            <person name="Gilbert D."/>
            <person name="Thomas W.K."/>
            <person name="Tucker A."/>
            <person name="Oakley T.H."/>
            <person name="Tokishita S."/>
            <person name="Aerts A."/>
            <person name="Arnold G.J."/>
            <person name="Basu M.K."/>
            <person name="Bauer D.J."/>
            <person name="Caceres C.E."/>
            <person name="Carmel L."/>
            <person name="Casola C."/>
            <person name="Choi J.H."/>
            <person name="Detter J.C."/>
            <person name="Dong Q."/>
            <person name="Dusheyko S."/>
            <person name="Eads B.D."/>
            <person name="Frohlich T."/>
            <person name="Geiler-Samerotte K.A."/>
            <person name="Gerlach D."/>
            <person name="Hatcher P."/>
            <person name="Jogdeo S."/>
            <person name="Krijgsveld J."/>
            <person name="Kriventseva E.V."/>
            <person name="Kultz D."/>
            <person name="Laforsch C."/>
            <person name="Lindquist E."/>
            <person name="Lopez J."/>
            <person name="Manak J.R."/>
            <person name="Muller J."/>
            <person name="Pangilinan J."/>
            <person name="Patwardhan R.P."/>
            <person name="Pitluck S."/>
            <person name="Pritham E.J."/>
            <person name="Rechtsteiner A."/>
            <person name="Rho M."/>
            <person name="Rogozin I.B."/>
            <person name="Sakarya O."/>
            <person name="Salamov A."/>
            <person name="Schaack S."/>
            <person name="Shapiro H."/>
            <person name="Shiga Y."/>
            <person name="Skalitzky C."/>
            <person name="Smith Z."/>
            <person name="Souvorov A."/>
            <person name="Sung W."/>
            <person name="Tang Z."/>
            <person name="Tsuchiya D."/>
            <person name="Tu H."/>
            <person name="Vos H."/>
            <person name="Wang M."/>
            <person name="Wolf Y.I."/>
            <person name="Yamagata H."/>
            <person name="Yamada T."/>
            <person name="Ye Y."/>
            <person name="Shaw J.R."/>
            <person name="Andrews J."/>
            <person name="Crease T.J."/>
            <person name="Tang H."/>
            <person name="Lucas S.M."/>
            <person name="Robertson H.M."/>
            <person name="Bork P."/>
            <person name="Koonin E.V."/>
            <person name="Zdobnov E.M."/>
            <person name="Grigoriev I.V."/>
            <person name="Lynch M."/>
            <person name="Boore J.L."/>
        </authorList>
    </citation>
    <scope>NUCLEOTIDE SEQUENCE [LARGE SCALE GENOMIC DNA]</scope>
</reference>
<dbReference type="FunCoup" id="E9FX50">
    <property type="interactions" value="20"/>
</dbReference>
<evidence type="ECO:0000256" key="5">
    <source>
        <dbReference type="ARBA" id="ARBA00022833"/>
    </source>
</evidence>
<evidence type="ECO:0000256" key="2">
    <source>
        <dbReference type="ARBA" id="ARBA00010718"/>
    </source>
</evidence>
<protein>
    <recommendedName>
        <fullName evidence="3 9">Carbonic anhydrase</fullName>
        <ecNumber evidence="3 9">4.2.1.1</ecNumber>
    </recommendedName>
</protein>
<dbReference type="CDD" id="cd00326">
    <property type="entry name" value="alpha_CA"/>
    <property type="match status" value="1"/>
</dbReference>
<dbReference type="InParanoid" id="E9FX50"/>
<keyword evidence="7 9" id="KW-0456">Lyase</keyword>
<dbReference type="GO" id="GO:0005886">
    <property type="term" value="C:plasma membrane"/>
    <property type="evidence" value="ECO:0000318"/>
    <property type="project" value="GO_Central"/>
</dbReference>
<evidence type="ECO:0000313" key="12">
    <source>
        <dbReference type="Proteomes" id="UP000000305"/>
    </source>
</evidence>
<dbReference type="PROSITE" id="PS51144">
    <property type="entry name" value="ALPHA_CA_2"/>
    <property type="match status" value="1"/>
</dbReference>
<accession>E9FX50</accession>
<comment type="catalytic activity">
    <reaction evidence="8 9">
        <text>hydrogencarbonate + H(+) = CO2 + H2O</text>
        <dbReference type="Rhea" id="RHEA:10748"/>
        <dbReference type="ChEBI" id="CHEBI:15377"/>
        <dbReference type="ChEBI" id="CHEBI:15378"/>
        <dbReference type="ChEBI" id="CHEBI:16526"/>
        <dbReference type="ChEBI" id="CHEBI:17544"/>
        <dbReference type="EC" id="4.2.1.1"/>
    </reaction>
</comment>
<dbReference type="InterPro" id="IPR001148">
    <property type="entry name" value="CA_dom"/>
</dbReference>
<evidence type="ECO:0000256" key="9">
    <source>
        <dbReference type="RuleBase" id="RU367011"/>
    </source>
</evidence>
<evidence type="ECO:0000313" key="11">
    <source>
        <dbReference type="EMBL" id="EFX88011.1"/>
    </source>
</evidence>